<evidence type="ECO:0000313" key="3">
    <source>
        <dbReference type="Proteomes" id="UP000034920"/>
    </source>
</evidence>
<feature type="transmembrane region" description="Helical" evidence="1">
    <location>
        <begin position="12"/>
        <end position="33"/>
    </location>
</feature>
<sequence length="124" mass="13951">MKKIFKYGFKVNLPVVVALSVGIGYLLETVGFMQSCDFFMCSGPGMFLFLFPLLPTIFLCTDLMGDFCSSLTNSFNGNDYIPFVVVTFFIYFFIGLFIDLLIKLTKIVIKKISRNESAPPAPRV</sequence>
<keyword evidence="1" id="KW-0812">Transmembrane</keyword>
<reference evidence="2 3" key="1">
    <citation type="journal article" date="2015" name="Nature">
        <title>rRNA introns, odd ribosomes, and small enigmatic genomes across a large radiation of phyla.</title>
        <authorList>
            <person name="Brown C.T."/>
            <person name="Hug L.A."/>
            <person name="Thomas B.C."/>
            <person name="Sharon I."/>
            <person name="Castelle C.J."/>
            <person name="Singh A."/>
            <person name="Wilkins M.J."/>
            <person name="Williams K.H."/>
            <person name="Banfield J.F."/>
        </authorList>
    </citation>
    <scope>NUCLEOTIDE SEQUENCE [LARGE SCALE GENOMIC DNA]</scope>
</reference>
<name>A0A0G0XEI3_UNCKA</name>
<dbReference type="STRING" id="1619103.UU80_C0001G0022"/>
<feature type="transmembrane region" description="Helical" evidence="1">
    <location>
        <begin position="80"/>
        <end position="102"/>
    </location>
</feature>
<evidence type="ECO:0000313" key="2">
    <source>
        <dbReference type="EMBL" id="KKS22857.1"/>
    </source>
</evidence>
<dbReference type="EMBL" id="LCCA01000001">
    <property type="protein sequence ID" value="KKS22857.1"/>
    <property type="molecule type" value="Genomic_DNA"/>
</dbReference>
<evidence type="ECO:0000256" key="1">
    <source>
        <dbReference type="SAM" id="Phobius"/>
    </source>
</evidence>
<dbReference type="Proteomes" id="UP000034920">
    <property type="component" value="Unassembled WGS sequence"/>
</dbReference>
<proteinExistence type="predicted"/>
<protein>
    <submittedName>
        <fullName evidence="2">Uncharacterized protein</fullName>
    </submittedName>
</protein>
<keyword evidence="1" id="KW-1133">Transmembrane helix</keyword>
<comment type="caution">
    <text evidence="2">The sequence shown here is derived from an EMBL/GenBank/DDBJ whole genome shotgun (WGS) entry which is preliminary data.</text>
</comment>
<feature type="transmembrane region" description="Helical" evidence="1">
    <location>
        <begin position="45"/>
        <end position="65"/>
    </location>
</feature>
<accession>A0A0G0XEI3</accession>
<dbReference type="AlphaFoldDB" id="A0A0G0XEI3"/>
<keyword evidence="1" id="KW-0472">Membrane</keyword>
<gene>
    <name evidence="2" type="ORF">UU80_C0001G0022</name>
</gene>
<organism evidence="2 3">
    <name type="scientific">candidate division WWE3 bacterium GW2011_GWA1_41_8</name>
    <dbReference type="NCBI Taxonomy" id="1619103"/>
    <lineage>
        <taxon>Bacteria</taxon>
        <taxon>Katanobacteria</taxon>
    </lineage>
</organism>